<evidence type="ECO:0000313" key="3">
    <source>
        <dbReference type="EMBL" id="CAG5075358.1"/>
    </source>
</evidence>
<feature type="domain" description="ZSWIM3 N-terminal" evidence="2">
    <location>
        <begin position="8"/>
        <end position="108"/>
    </location>
</feature>
<reference evidence="3" key="1">
    <citation type="submission" date="2021-04" db="EMBL/GenBank/DDBJ databases">
        <authorList>
            <person name="Chebbi M.A.C M."/>
        </authorList>
    </citation>
    <scope>NUCLEOTIDE SEQUENCE</scope>
</reference>
<proteinExistence type="predicted"/>
<feature type="compositionally biased region" description="Basic and acidic residues" evidence="1">
    <location>
        <begin position="490"/>
        <end position="504"/>
    </location>
</feature>
<evidence type="ECO:0000259" key="2">
    <source>
        <dbReference type="Pfam" id="PF21599"/>
    </source>
</evidence>
<name>A0A8J2E2R9_COTCN</name>
<organism evidence="3 4">
    <name type="scientific">Cotesia congregata</name>
    <name type="common">Parasitoid wasp</name>
    <name type="synonym">Apanteles congregatus</name>
    <dbReference type="NCBI Taxonomy" id="51543"/>
    <lineage>
        <taxon>Eukaryota</taxon>
        <taxon>Metazoa</taxon>
        <taxon>Ecdysozoa</taxon>
        <taxon>Arthropoda</taxon>
        <taxon>Hexapoda</taxon>
        <taxon>Insecta</taxon>
        <taxon>Pterygota</taxon>
        <taxon>Neoptera</taxon>
        <taxon>Endopterygota</taxon>
        <taxon>Hymenoptera</taxon>
        <taxon>Apocrita</taxon>
        <taxon>Ichneumonoidea</taxon>
        <taxon>Braconidae</taxon>
        <taxon>Microgastrinae</taxon>
        <taxon>Cotesia</taxon>
    </lineage>
</organism>
<feature type="compositionally biased region" description="Basic residues" evidence="1">
    <location>
        <begin position="511"/>
        <end position="526"/>
    </location>
</feature>
<evidence type="ECO:0000313" key="4">
    <source>
        <dbReference type="Proteomes" id="UP000786811"/>
    </source>
</evidence>
<feature type="compositionally biased region" description="Basic and acidic residues" evidence="1">
    <location>
        <begin position="345"/>
        <end position="355"/>
    </location>
</feature>
<feature type="compositionally biased region" description="Polar residues" evidence="1">
    <location>
        <begin position="117"/>
        <end position="131"/>
    </location>
</feature>
<dbReference type="Proteomes" id="UP000786811">
    <property type="component" value="Unassembled WGS sequence"/>
</dbReference>
<sequence>MRKKFSTKSRFTSYGEFFRSLMFYQYKTGFVYNKNSCTTVSTCRVNGIKPNLRYYWARFCCSQGPKGSGKARDKELQNNPDVCPAMFILKAKNKKYLKISDINDKHNHPSEYEWTFTEKSNTEQSETSNKVVRTADRSGSIKKKKETKRTLPAKNAAIATESLEEHESDAEDINLAPEEPEDPVDLSEALPVLDEIVSQPTVPAKSQKIKKHLVDLQGNKAVKKKHTSKVTNKKKHKISSAIIGPTDPAKLTDSEEHLPDLSEVHTVLKQDDGQLTDSEKCRENAAIEIDLSEKNSDAEDINLAPEELVDLSGKIAWETCLGDHRKKLEDPTVPDKIVSGPMGPEKPKEPEDPVKLPEAQTAIAKTVSGPTGPEKPKEPEDPVDLHEAQTAFKKIVSGPTGPEKPKEPEDLVELPEAQTAIAKTVSGPTGPEKPKEPEDLVELPEAQTAIAKTVSGPTGPEKPKEPENLVELPEAQTAIAKTVSGPTGPEKPKEPEDPVEKRPIDLQGNKPIKRKHTSKLSNKKKT</sequence>
<feature type="region of interest" description="Disordered" evidence="1">
    <location>
        <begin position="420"/>
        <end position="440"/>
    </location>
</feature>
<feature type="region of interest" description="Disordered" evidence="1">
    <location>
        <begin position="392"/>
        <end position="411"/>
    </location>
</feature>
<evidence type="ECO:0000256" key="1">
    <source>
        <dbReference type="SAM" id="MobiDB-lite"/>
    </source>
</evidence>
<gene>
    <name evidence="3" type="ORF">HICCMSTLAB_LOCUS1512</name>
</gene>
<dbReference type="Pfam" id="PF21599">
    <property type="entry name" value="ZSWIM3_N"/>
    <property type="match status" value="1"/>
</dbReference>
<accession>A0A8J2E2R9</accession>
<feature type="region of interest" description="Disordered" evidence="1">
    <location>
        <begin position="323"/>
        <end position="385"/>
    </location>
</feature>
<feature type="region of interest" description="Disordered" evidence="1">
    <location>
        <begin position="479"/>
        <end position="526"/>
    </location>
</feature>
<feature type="region of interest" description="Disordered" evidence="1">
    <location>
        <begin position="117"/>
        <end position="183"/>
    </location>
</feature>
<protein>
    <recommendedName>
        <fullName evidence="2">ZSWIM3 N-terminal domain-containing protein</fullName>
    </recommendedName>
</protein>
<dbReference type="PANTHER" id="PTHR31569:SF0">
    <property type="entry name" value="ZINC FINGER SWIM DOMAIN-CONTAINING PROTEIN 1"/>
    <property type="match status" value="1"/>
</dbReference>
<comment type="caution">
    <text evidence="3">The sequence shown here is derived from an EMBL/GenBank/DDBJ whole genome shotgun (WGS) entry which is preliminary data.</text>
</comment>
<dbReference type="InterPro" id="IPR052579">
    <property type="entry name" value="Zinc_finger_SWIM"/>
</dbReference>
<dbReference type="AlphaFoldDB" id="A0A8J2E2R9"/>
<keyword evidence="4" id="KW-1185">Reference proteome</keyword>
<dbReference type="PANTHER" id="PTHR31569">
    <property type="entry name" value="SWIM-TYPE DOMAIN-CONTAINING PROTEIN"/>
    <property type="match status" value="1"/>
</dbReference>
<feature type="compositionally biased region" description="Basic and acidic residues" evidence="1">
    <location>
        <begin position="374"/>
        <end position="385"/>
    </location>
</feature>
<dbReference type="InterPro" id="IPR048325">
    <property type="entry name" value="ZSWIM3_N"/>
</dbReference>
<feature type="compositionally biased region" description="Acidic residues" evidence="1">
    <location>
        <begin position="162"/>
        <end position="183"/>
    </location>
</feature>
<dbReference type="EMBL" id="CAJNRD030001116">
    <property type="protein sequence ID" value="CAG5075358.1"/>
    <property type="molecule type" value="Genomic_DNA"/>
</dbReference>